<name>A0ABQ5K7W3_9EUKA</name>
<evidence type="ECO:0000313" key="1">
    <source>
        <dbReference type="EMBL" id="GKT28047.1"/>
    </source>
</evidence>
<accession>A0ABQ5K7W3</accession>
<feature type="non-terminal residue" evidence="1">
    <location>
        <position position="35"/>
    </location>
</feature>
<dbReference type="EMBL" id="BQXS01000132">
    <property type="protein sequence ID" value="GKT28047.1"/>
    <property type="molecule type" value="Genomic_DNA"/>
</dbReference>
<dbReference type="Proteomes" id="UP001057375">
    <property type="component" value="Unassembled WGS sequence"/>
</dbReference>
<proteinExistence type="predicted"/>
<gene>
    <name evidence="1" type="ORF">ADUPG1_000382</name>
</gene>
<evidence type="ECO:0000313" key="2">
    <source>
        <dbReference type="Proteomes" id="UP001057375"/>
    </source>
</evidence>
<reference evidence="1" key="1">
    <citation type="submission" date="2022-03" db="EMBL/GenBank/DDBJ databases">
        <title>Draft genome sequence of Aduncisulcus paluster, a free-living microaerophilic Fornicata.</title>
        <authorList>
            <person name="Yuyama I."/>
            <person name="Kume K."/>
            <person name="Tamura T."/>
            <person name="Inagaki Y."/>
            <person name="Hashimoto T."/>
        </authorList>
    </citation>
    <scope>NUCLEOTIDE SEQUENCE</scope>
    <source>
        <strain evidence="1">NY0171</strain>
    </source>
</reference>
<organism evidence="1 2">
    <name type="scientific">Aduncisulcus paluster</name>
    <dbReference type="NCBI Taxonomy" id="2918883"/>
    <lineage>
        <taxon>Eukaryota</taxon>
        <taxon>Metamonada</taxon>
        <taxon>Carpediemonas-like organisms</taxon>
        <taxon>Aduncisulcus</taxon>
    </lineage>
</organism>
<protein>
    <submittedName>
        <fullName evidence="1">Uncharacterized protein</fullName>
    </submittedName>
</protein>
<comment type="caution">
    <text evidence="1">The sequence shown here is derived from an EMBL/GenBank/DDBJ whole genome shotgun (WGS) entry which is preliminary data.</text>
</comment>
<keyword evidence="2" id="KW-1185">Reference proteome</keyword>
<sequence>MSLNHISDLFDEESTGAIQAVGKPFLISRSTAYER</sequence>